<proteinExistence type="predicted"/>
<dbReference type="SUPFAM" id="SSF50952">
    <property type="entry name" value="Soluble quinoprotein glucose dehydrogenase"/>
    <property type="match status" value="1"/>
</dbReference>
<protein>
    <submittedName>
        <fullName evidence="2">PQQ-dependent sugar dehydrogenase</fullName>
    </submittedName>
</protein>
<comment type="caution">
    <text evidence="2">The sequence shown here is derived from an EMBL/GenBank/DDBJ whole genome shotgun (WGS) entry which is preliminary data.</text>
</comment>
<sequence length="447" mass="47653">MPEKAARVQPALPGLTAPSRSRTIALSAFTPGKTCMLFPHATPCSILRSTLRPILRPPRLAAMLGLLSLSLLPACGVTGTTEEVPPVAPATEGLADATGPGAPTGMRMVTLVDGLDEPWGMDFLPDGSLLVTEQGGALKLVDGKNYTVTPVTGVPSSERAGQGGLLDVLVHPQFADNGWVYLSYTVTDGSGKYSTRVSRARLEGGALQGVEEIFTAKPFYRERRHFGSRLLLADGYLYITIGDRGNREQAQSLATHNGKVMRLLEDGSIPPDNPFVGTQGARPEIWTYGHRNPQGMAQHPTNGSIWVTEHGPQGGDELNVLRPGANYGWPLVTYGEEYGGGTIGEGTHLEGTQQPLVYWVPSIGTGNIAFYTGNLYPGWQPSLLVSGLKLTRISRLELEGDKVGSETRLLANLGMRIRDVQIGPDGKVYALAGGARLIRLDLGPQGG</sequence>
<accession>A0A5C9A2P4</accession>
<dbReference type="InterPro" id="IPR011042">
    <property type="entry name" value="6-blade_b-propeller_TolB-like"/>
</dbReference>
<keyword evidence="3" id="KW-1185">Reference proteome</keyword>
<feature type="domain" description="Glucose/Sorbosone dehydrogenase" evidence="1">
    <location>
        <begin position="115"/>
        <end position="433"/>
    </location>
</feature>
<name>A0A5C9A2P4_9GAMM</name>
<dbReference type="InterPro" id="IPR012938">
    <property type="entry name" value="Glc/Sorbosone_DH"/>
</dbReference>
<dbReference type="PANTHER" id="PTHR19328">
    <property type="entry name" value="HEDGEHOG-INTERACTING PROTEIN"/>
    <property type="match status" value="1"/>
</dbReference>
<evidence type="ECO:0000313" key="2">
    <source>
        <dbReference type="EMBL" id="TXS93887.1"/>
    </source>
</evidence>
<gene>
    <name evidence="2" type="ORF">FV139_09670</name>
</gene>
<dbReference type="InterPro" id="IPR011041">
    <property type="entry name" value="Quinoprot_gluc/sorb_DH_b-prop"/>
</dbReference>
<evidence type="ECO:0000313" key="3">
    <source>
        <dbReference type="Proteomes" id="UP000321039"/>
    </source>
</evidence>
<dbReference type="Proteomes" id="UP000321039">
    <property type="component" value="Unassembled WGS sequence"/>
</dbReference>
<dbReference type="Pfam" id="PF07995">
    <property type="entry name" value="GSDH"/>
    <property type="match status" value="1"/>
</dbReference>
<evidence type="ECO:0000259" key="1">
    <source>
        <dbReference type="Pfam" id="PF07995"/>
    </source>
</evidence>
<organism evidence="2 3">
    <name type="scientific">Parahaliea maris</name>
    <dbReference type="NCBI Taxonomy" id="2716870"/>
    <lineage>
        <taxon>Bacteria</taxon>
        <taxon>Pseudomonadati</taxon>
        <taxon>Pseudomonadota</taxon>
        <taxon>Gammaproteobacteria</taxon>
        <taxon>Cellvibrionales</taxon>
        <taxon>Halieaceae</taxon>
        <taxon>Parahaliea</taxon>
    </lineage>
</organism>
<dbReference type="PANTHER" id="PTHR19328:SF75">
    <property type="entry name" value="ALDOSE SUGAR DEHYDROGENASE YLII"/>
    <property type="match status" value="1"/>
</dbReference>
<dbReference type="AlphaFoldDB" id="A0A5C9A2P4"/>
<dbReference type="Gene3D" id="2.120.10.30">
    <property type="entry name" value="TolB, C-terminal domain"/>
    <property type="match status" value="1"/>
</dbReference>
<dbReference type="EMBL" id="VRZA01000003">
    <property type="protein sequence ID" value="TXS93887.1"/>
    <property type="molecule type" value="Genomic_DNA"/>
</dbReference>
<reference evidence="2 3" key="1">
    <citation type="submission" date="2019-08" db="EMBL/GenBank/DDBJ databases">
        <title>Parahaliea maris sp. nov., isolated from the surface seawater.</title>
        <authorList>
            <person name="Liu Y."/>
        </authorList>
    </citation>
    <scope>NUCLEOTIDE SEQUENCE [LARGE SCALE GENOMIC DNA]</scope>
    <source>
        <strain evidence="2 3">HSLHS9</strain>
    </source>
</reference>